<dbReference type="GO" id="GO:0019346">
    <property type="term" value="P:transsulfuration"/>
    <property type="evidence" value="ECO:0007669"/>
    <property type="project" value="InterPro"/>
</dbReference>
<dbReference type="PANTHER" id="PTHR11808">
    <property type="entry name" value="TRANS-SULFURATION ENZYME FAMILY MEMBER"/>
    <property type="match status" value="1"/>
</dbReference>
<evidence type="ECO:0000313" key="10">
    <source>
        <dbReference type="Proteomes" id="UP001162162"/>
    </source>
</evidence>
<dbReference type="AlphaFoldDB" id="A0AAV8X5K7"/>
<dbReference type="GO" id="GO:0030170">
    <property type="term" value="F:pyridoxal phosphate binding"/>
    <property type="evidence" value="ECO:0007669"/>
    <property type="project" value="InterPro"/>
</dbReference>
<keyword evidence="5 8" id="KW-0663">Pyridoxal phosphate</keyword>
<dbReference type="PANTHER" id="PTHR11808:SF15">
    <property type="entry name" value="CYSTATHIONINE GAMMA-LYASE"/>
    <property type="match status" value="1"/>
</dbReference>
<gene>
    <name evidence="9" type="ORF">NQ318_016925</name>
</gene>
<evidence type="ECO:0000256" key="8">
    <source>
        <dbReference type="RuleBase" id="RU362118"/>
    </source>
</evidence>
<dbReference type="Proteomes" id="UP001162162">
    <property type="component" value="Unassembled WGS sequence"/>
</dbReference>
<dbReference type="GO" id="GO:0004123">
    <property type="term" value="F:cystathionine gamma-lyase activity"/>
    <property type="evidence" value="ECO:0007669"/>
    <property type="project" value="TreeGrafter"/>
</dbReference>
<dbReference type="GO" id="GO:0005737">
    <property type="term" value="C:cytoplasm"/>
    <property type="evidence" value="ECO:0007669"/>
    <property type="project" value="TreeGrafter"/>
</dbReference>
<evidence type="ECO:0000313" key="9">
    <source>
        <dbReference type="EMBL" id="KAJ8933989.1"/>
    </source>
</evidence>
<dbReference type="Pfam" id="PF01053">
    <property type="entry name" value="Cys_Met_Meta_PP"/>
    <property type="match status" value="1"/>
</dbReference>
<name>A0AAV8X5K7_9CUCU</name>
<protein>
    <recommendedName>
        <fullName evidence="4">cystathionine gamma-lyase</fullName>
        <ecNumber evidence="4">4.4.1.1</ecNumber>
    </recommendedName>
    <alternativeName>
        <fullName evidence="7">Gamma-cystathionase</fullName>
    </alternativeName>
</protein>
<dbReference type="EMBL" id="JAPWTK010001130">
    <property type="protein sequence ID" value="KAJ8933989.1"/>
    <property type="molecule type" value="Genomic_DNA"/>
</dbReference>
<dbReference type="Gene3D" id="3.40.640.10">
    <property type="entry name" value="Type I PLP-dependent aspartate aminotransferase-like (Major domain)"/>
    <property type="match status" value="1"/>
</dbReference>
<comment type="similarity">
    <text evidence="3 8">Belongs to the trans-sulfuration enzymes family.</text>
</comment>
<keyword evidence="10" id="KW-1185">Reference proteome</keyword>
<evidence type="ECO:0000256" key="3">
    <source>
        <dbReference type="ARBA" id="ARBA00009077"/>
    </source>
</evidence>
<evidence type="ECO:0000256" key="2">
    <source>
        <dbReference type="ARBA" id="ARBA00005038"/>
    </source>
</evidence>
<accession>A0AAV8X5K7</accession>
<evidence type="ECO:0000256" key="1">
    <source>
        <dbReference type="ARBA" id="ARBA00001933"/>
    </source>
</evidence>
<dbReference type="InterPro" id="IPR015424">
    <property type="entry name" value="PyrdxlP-dep_Trfase"/>
</dbReference>
<keyword evidence="6" id="KW-0028">Amino-acid biosynthesis</keyword>
<dbReference type="EC" id="4.4.1.1" evidence="4"/>
<comment type="pathway">
    <text evidence="2">Amino-acid biosynthesis; L-cysteine biosynthesis; L-cysteine from L-homocysteine and L-serine: step 2/2.</text>
</comment>
<dbReference type="InterPro" id="IPR000277">
    <property type="entry name" value="Cys/Met-Metab_PyrdxlP-dep_enz"/>
</dbReference>
<dbReference type="InterPro" id="IPR015421">
    <property type="entry name" value="PyrdxlP-dep_Trfase_major"/>
</dbReference>
<reference evidence="9" key="1">
    <citation type="journal article" date="2023" name="Insect Mol. Biol.">
        <title>Genome sequencing provides insights into the evolution of gene families encoding plant cell wall-degrading enzymes in longhorned beetles.</title>
        <authorList>
            <person name="Shin N.R."/>
            <person name="Okamura Y."/>
            <person name="Kirsch R."/>
            <person name="Pauchet Y."/>
        </authorList>
    </citation>
    <scope>NUCLEOTIDE SEQUENCE</scope>
    <source>
        <strain evidence="9">AMC_N1</strain>
    </source>
</reference>
<comment type="cofactor">
    <cofactor evidence="1 8">
        <name>pyridoxal 5'-phosphate</name>
        <dbReference type="ChEBI" id="CHEBI:597326"/>
    </cofactor>
</comment>
<evidence type="ECO:0000256" key="6">
    <source>
        <dbReference type="ARBA" id="ARBA00023192"/>
    </source>
</evidence>
<evidence type="ECO:0000256" key="7">
    <source>
        <dbReference type="ARBA" id="ARBA00029853"/>
    </source>
</evidence>
<keyword evidence="6" id="KW-0198">Cysteine biosynthesis</keyword>
<evidence type="ECO:0000256" key="5">
    <source>
        <dbReference type="ARBA" id="ARBA00022898"/>
    </source>
</evidence>
<dbReference type="SUPFAM" id="SSF53383">
    <property type="entry name" value="PLP-dependent transferases"/>
    <property type="match status" value="1"/>
</dbReference>
<proteinExistence type="inferred from homology"/>
<sequence length="204" mass="23402">MSLIPCWPLPDVRVFFWMEARKKSKFSQGDEVSLSHSCLLFTETSVGVEETIPLDPFCRMSWLRFIKFVLCVWVFNTIAKKYRICSTFTDFNDLSNVGEAIRKNIKLIWAENPTDPTLNIIDFCGLANITKDKNILLAVNNTFLTPYLQRPLELSTDIVMQSMTKYMNGHSDTVMGNLSMNKDLLFGMISAPFDCYQTLRGLKI</sequence>
<evidence type="ECO:0000256" key="4">
    <source>
        <dbReference type="ARBA" id="ARBA00012085"/>
    </source>
</evidence>
<dbReference type="GO" id="GO:0019343">
    <property type="term" value="P:cysteine biosynthetic process via cystathionine"/>
    <property type="evidence" value="ECO:0007669"/>
    <property type="project" value="TreeGrafter"/>
</dbReference>
<comment type="caution">
    <text evidence="9">The sequence shown here is derived from an EMBL/GenBank/DDBJ whole genome shotgun (WGS) entry which is preliminary data.</text>
</comment>
<organism evidence="9 10">
    <name type="scientific">Aromia moschata</name>
    <dbReference type="NCBI Taxonomy" id="1265417"/>
    <lineage>
        <taxon>Eukaryota</taxon>
        <taxon>Metazoa</taxon>
        <taxon>Ecdysozoa</taxon>
        <taxon>Arthropoda</taxon>
        <taxon>Hexapoda</taxon>
        <taxon>Insecta</taxon>
        <taxon>Pterygota</taxon>
        <taxon>Neoptera</taxon>
        <taxon>Endopterygota</taxon>
        <taxon>Coleoptera</taxon>
        <taxon>Polyphaga</taxon>
        <taxon>Cucujiformia</taxon>
        <taxon>Chrysomeloidea</taxon>
        <taxon>Cerambycidae</taxon>
        <taxon>Cerambycinae</taxon>
        <taxon>Callichromatini</taxon>
        <taxon>Aromia</taxon>
    </lineage>
</organism>